<dbReference type="GO" id="GO:0060326">
    <property type="term" value="P:cell chemotaxis"/>
    <property type="evidence" value="ECO:0007669"/>
    <property type="project" value="TreeGrafter"/>
</dbReference>
<evidence type="ECO:0000259" key="14">
    <source>
        <dbReference type="PROSITE" id="PS50262"/>
    </source>
</evidence>
<dbReference type="PROSITE" id="PS50262">
    <property type="entry name" value="G_PROTEIN_RECEP_F1_2"/>
    <property type="match status" value="1"/>
</dbReference>
<evidence type="ECO:0000256" key="1">
    <source>
        <dbReference type="ARBA" id="ARBA00004412"/>
    </source>
</evidence>
<feature type="domain" description="Reelin" evidence="15">
    <location>
        <begin position="331"/>
        <end position="498"/>
    </location>
</feature>
<feature type="domain" description="G-protein coupled receptors family 1 profile" evidence="14">
    <location>
        <begin position="46"/>
        <end position="294"/>
    </location>
</feature>
<organism evidence="16 17">
    <name type="scientific">Scophthalmus maximus</name>
    <name type="common">Turbot</name>
    <name type="synonym">Psetta maxima</name>
    <dbReference type="NCBI Taxonomy" id="52904"/>
    <lineage>
        <taxon>Eukaryota</taxon>
        <taxon>Metazoa</taxon>
        <taxon>Chordata</taxon>
        <taxon>Craniata</taxon>
        <taxon>Vertebrata</taxon>
        <taxon>Euteleostomi</taxon>
        <taxon>Actinopterygii</taxon>
        <taxon>Neopterygii</taxon>
        <taxon>Teleostei</taxon>
        <taxon>Neoteleostei</taxon>
        <taxon>Acanthomorphata</taxon>
        <taxon>Carangaria</taxon>
        <taxon>Pleuronectiformes</taxon>
        <taxon>Pleuronectoidei</taxon>
        <taxon>Scophthalmidae</taxon>
        <taxon>Scophthalmus</taxon>
    </lineage>
</organism>
<dbReference type="EMBL" id="VEVO01000005">
    <property type="protein sequence ID" value="KAF0042189.1"/>
    <property type="molecule type" value="Genomic_DNA"/>
</dbReference>
<feature type="transmembrane region" description="Helical" evidence="13">
    <location>
        <begin position="231"/>
        <end position="254"/>
    </location>
</feature>
<evidence type="ECO:0000256" key="3">
    <source>
        <dbReference type="ARBA" id="ARBA00022475"/>
    </source>
</evidence>
<dbReference type="PROSITE" id="PS51019">
    <property type="entry name" value="REELIN"/>
    <property type="match status" value="1"/>
</dbReference>
<reference evidence="16 17" key="1">
    <citation type="submission" date="2019-06" db="EMBL/GenBank/DDBJ databases">
        <title>Draft genomes of female and male turbot (Scophthalmus maximus).</title>
        <authorList>
            <person name="Xu H."/>
            <person name="Xu X.-W."/>
            <person name="Shao C."/>
            <person name="Chen S."/>
        </authorList>
    </citation>
    <scope>NUCLEOTIDE SEQUENCE [LARGE SCALE GENOMIC DNA]</scope>
    <source>
        <strain evidence="16">Ysfricsl-2016a</strain>
        <tissue evidence="16">Blood</tissue>
    </source>
</reference>
<evidence type="ECO:0000256" key="7">
    <source>
        <dbReference type="ARBA" id="ARBA00023040"/>
    </source>
</evidence>
<gene>
    <name evidence="16" type="ORF">F2P81_005721</name>
</gene>
<dbReference type="GO" id="GO:0019722">
    <property type="term" value="P:calcium-mediated signaling"/>
    <property type="evidence" value="ECO:0007669"/>
    <property type="project" value="TreeGrafter"/>
</dbReference>
<dbReference type="CDD" id="cd08544">
    <property type="entry name" value="Reeler"/>
    <property type="match status" value="1"/>
</dbReference>
<evidence type="ECO:0000256" key="4">
    <source>
        <dbReference type="ARBA" id="ARBA00022692"/>
    </source>
</evidence>
<keyword evidence="4 13" id="KW-0812">Transmembrane</keyword>
<evidence type="ECO:0000313" key="16">
    <source>
        <dbReference type="EMBL" id="KAF0042189.1"/>
    </source>
</evidence>
<dbReference type="InterPro" id="IPR050119">
    <property type="entry name" value="CCR1-9-like"/>
</dbReference>
<dbReference type="InterPro" id="IPR002861">
    <property type="entry name" value="Reeler_dom"/>
</dbReference>
<dbReference type="InterPro" id="IPR017452">
    <property type="entry name" value="GPCR_Rhodpsn_7TM"/>
</dbReference>
<keyword evidence="9" id="KW-1015">Disulfide bond</keyword>
<evidence type="ECO:0000256" key="13">
    <source>
        <dbReference type="SAM" id="Phobius"/>
    </source>
</evidence>
<evidence type="ECO:0000259" key="15">
    <source>
        <dbReference type="PROSITE" id="PS51019"/>
    </source>
</evidence>
<keyword evidence="3" id="KW-1003">Cell membrane</keyword>
<dbReference type="Pfam" id="PF02014">
    <property type="entry name" value="Reeler"/>
    <property type="match status" value="1"/>
</dbReference>
<evidence type="ECO:0000256" key="8">
    <source>
        <dbReference type="ARBA" id="ARBA00023136"/>
    </source>
</evidence>
<keyword evidence="7" id="KW-0297">G-protein coupled receptor</keyword>
<evidence type="ECO:0008006" key="18">
    <source>
        <dbReference type="Google" id="ProtNLM"/>
    </source>
</evidence>
<dbReference type="GO" id="GO:0005769">
    <property type="term" value="C:early endosome"/>
    <property type="evidence" value="ECO:0007669"/>
    <property type="project" value="UniProtKB-SubCell"/>
</dbReference>
<keyword evidence="12" id="KW-0807">Transducer</keyword>
<dbReference type="Proteomes" id="UP000438429">
    <property type="component" value="Unassembled WGS sequence"/>
</dbReference>
<dbReference type="FunFam" id="1.20.1070.10:FF:000130">
    <property type="entry name" value="Chemokine (C-C motif) receptor 2"/>
    <property type="match status" value="1"/>
</dbReference>
<feature type="transmembrane region" description="Helical" evidence="13">
    <location>
        <begin position="507"/>
        <end position="525"/>
    </location>
</feature>
<dbReference type="PRINTS" id="PR00237">
    <property type="entry name" value="GPCRRHODOPSN"/>
</dbReference>
<evidence type="ECO:0000256" key="5">
    <source>
        <dbReference type="ARBA" id="ARBA00022753"/>
    </source>
</evidence>
<dbReference type="PANTHER" id="PTHR10489:SF730">
    <property type="entry name" value="CHEMOKINE XC RECEPTOR 1"/>
    <property type="match status" value="1"/>
</dbReference>
<name>A0A6A4TBB7_SCOMX</name>
<evidence type="ECO:0000313" key="17">
    <source>
        <dbReference type="Proteomes" id="UP000438429"/>
    </source>
</evidence>
<dbReference type="Pfam" id="PF00001">
    <property type="entry name" value="7tm_1"/>
    <property type="match status" value="1"/>
</dbReference>
<keyword evidence="10" id="KW-0675">Receptor</keyword>
<protein>
    <recommendedName>
        <fullName evidence="18">Chemokine XC receptor 1-like</fullName>
    </recommendedName>
</protein>
<sequence>MNDLFNDTQYVTDYEDQVCEKGELVKFGSIAIPVFFSVVITLSLTGNILVLVILALYENLKSLTNIFILNLAVSDLVFTTGLPFWAVYHIWGWLFSKILCKIVTFIFFTGFYSSILFLTIMTMYRYLAVVHSLSDLSTQKLGTGIFLSILMWMISIGAAVPSLLYSSVVSIPHKDTPSLGCEYEDTLQSIAIYQQNIFFLVAFVVMGFCYVQILRKITKTRSHTKNKAVKLVFCIVAVFFIGWVPYNVVIFLRTLAYKSVAPFNECETSIQLDYAFHVCRLIAFSHCCLNPVFYAFVGVKFRSHLRSMLHQMLRRQRPVEEQQMWMCILIGLNLITKVHGYSSPPFPESCEFMSPQHGKYSAQNTESLFEIYYEQGTVEEPITVILASKHSTAFSGFLLEARKTGLVNEGHPVGKFITLEPYEAEVMTCSGLAGSAVSQKNNKKKNLIKVNWTAQEAEQDITFRATFVQSFDKFWERVDMNVTLPTEPSTSASPASSTTKSSTAAKVSVIAALVIVYLYHIFHYVGVEKLKSNV</sequence>
<dbReference type="GO" id="GO:0019957">
    <property type="term" value="F:C-C chemokine binding"/>
    <property type="evidence" value="ECO:0007669"/>
    <property type="project" value="TreeGrafter"/>
</dbReference>
<dbReference type="PRINTS" id="PR00657">
    <property type="entry name" value="CCCHEMOKINER"/>
</dbReference>
<feature type="transmembrane region" description="Helical" evidence="13">
    <location>
        <begin position="30"/>
        <end position="56"/>
    </location>
</feature>
<evidence type="ECO:0000256" key="12">
    <source>
        <dbReference type="ARBA" id="ARBA00023224"/>
    </source>
</evidence>
<dbReference type="SUPFAM" id="SSF81321">
    <property type="entry name" value="Family A G protein-coupled receptor-like"/>
    <property type="match status" value="1"/>
</dbReference>
<dbReference type="PRINTS" id="PR00645">
    <property type="entry name" value="CXCCHMKINER4"/>
</dbReference>
<accession>A0A6A4TBB7</accession>
<dbReference type="GO" id="GO:0006955">
    <property type="term" value="P:immune response"/>
    <property type="evidence" value="ECO:0007669"/>
    <property type="project" value="TreeGrafter"/>
</dbReference>
<dbReference type="GO" id="GO:0009897">
    <property type="term" value="C:external side of plasma membrane"/>
    <property type="evidence" value="ECO:0007669"/>
    <property type="project" value="TreeGrafter"/>
</dbReference>
<comment type="subcellular location">
    <subcellularLocation>
        <location evidence="2">Cell membrane</location>
        <topology evidence="2">Multi-pass membrane protein</topology>
    </subcellularLocation>
    <subcellularLocation>
        <location evidence="1">Early endosome</location>
    </subcellularLocation>
</comment>
<comment type="caution">
    <text evidence="16">The sequence shown here is derived from an EMBL/GenBank/DDBJ whole genome shotgun (WGS) entry which is preliminary data.</text>
</comment>
<evidence type="ECO:0000256" key="10">
    <source>
        <dbReference type="ARBA" id="ARBA00023170"/>
    </source>
</evidence>
<dbReference type="InterPro" id="IPR042307">
    <property type="entry name" value="Reeler_sf"/>
</dbReference>
<proteinExistence type="predicted"/>
<feature type="transmembrane region" description="Helical" evidence="13">
    <location>
        <begin position="274"/>
        <end position="297"/>
    </location>
</feature>
<dbReference type="AlphaFoldDB" id="A0A6A4TBB7"/>
<dbReference type="GO" id="GO:0016493">
    <property type="term" value="F:C-C chemokine receptor activity"/>
    <property type="evidence" value="ECO:0007669"/>
    <property type="project" value="TreeGrafter"/>
</dbReference>
<keyword evidence="8 13" id="KW-0472">Membrane</keyword>
<feature type="transmembrane region" description="Helical" evidence="13">
    <location>
        <begin position="68"/>
        <end position="90"/>
    </location>
</feature>
<dbReference type="Gene3D" id="2.60.40.4060">
    <property type="entry name" value="Reeler domain"/>
    <property type="match status" value="1"/>
</dbReference>
<dbReference type="InterPro" id="IPR000355">
    <property type="entry name" value="Chemokine_rcpt"/>
</dbReference>
<feature type="transmembrane region" description="Helical" evidence="13">
    <location>
        <begin position="191"/>
        <end position="211"/>
    </location>
</feature>
<keyword evidence="6 13" id="KW-1133">Transmembrane helix</keyword>
<dbReference type="GO" id="GO:0007204">
    <property type="term" value="P:positive regulation of cytosolic calcium ion concentration"/>
    <property type="evidence" value="ECO:0007669"/>
    <property type="project" value="TreeGrafter"/>
</dbReference>
<keyword evidence="5" id="KW-0967">Endosome</keyword>
<dbReference type="InterPro" id="IPR000276">
    <property type="entry name" value="GPCR_Rhodpsn"/>
</dbReference>
<feature type="transmembrane region" description="Helical" evidence="13">
    <location>
        <begin position="102"/>
        <end position="124"/>
    </location>
</feature>
<dbReference type="Gene3D" id="1.20.1070.10">
    <property type="entry name" value="Rhodopsin 7-helix transmembrane proteins"/>
    <property type="match status" value="1"/>
</dbReference>
<dbReference type="PANTHER" id="PTHR10489">
    <property type="entry name" value="CELL ADHESION MOLECULE"/>
    <property type="match status" value="1"/>
</dbReference>
<evidence type="ECO:0000256" key="9">
    <source>
        <dbReference type="ARBA" id="ARBA00023157"/>
    </source>
</evidence>
<evidence type="ECO:0000256" key="6">
    <source>
        <dbReference type="ARBA" id="ARBA00022989"/>
    </source>
</evidence>
<keyword evidence="11" id="KW-0325">Glycoprotein</keyword>
<feature type="transmembrane region" description="Helical" evidence="13">
    <location>
        <begin position="145"/>
        <end position="171"/>
    </location>
</feature>
<evidence type="ECO:0000256" key="2">
    <source>
        <dbReference type="ARBA" id="ARBA00004651"/>
    </source>
</evidence>
<dbReference type="InterPro" id="IPR001277">
    <property type="entry name" value="CXCR4/ACKR2"/>
</dbReference>
<evidence type="ECO:0000256" key="11">
    <source>
        <dbReference type="ARBA" id="ARBA00023180"/>
    </source>
</evidence>